<evidence type="ECO:0000313" key="9">
    <source>
        <dbReference type="Proteomes" id="UP000620366"/>
    </source>
</evidence>
<proteinExistence type="inferred from homology"/>
<dbReference type="Gene3D" id="1.10.10.10">
    <property type="entry name" value="Winged helix-like DNA-binding domain superfamily/Winged helix DNA-binding domain"/>
    <property type="match status" value="1"/>
</dbReference>
<evidence type="ECO:0000313" key="8">
    <source>
        <dbReference type="EMBL" id="MBC8536234.1"/>
    </source>
</evidence>
<comment type="similarity">
    <text evidence="1">Belongs to the sigma-70 factor family. ECF subfamily.</text>
</comment>
<organism evidence="8 9">
    <name type="scientific">Feifania hominis</name>
    <dbReference type="NCBI Taxonomy" id="2763660"/>
    <lineage>
        <taxon>Bacteria</taxon>
        <taxon>Bacillati</taxon>
        <taxon>Bacillota</taxon>
        <taxon>Clostridia</taxon>
        <taxon>Eubacteriales</taxon>
        <taxon>Feifaniaceae</taxon>
        <taxon>Feifania</taxon>
    </lineage>
</organism>
<dbReference type="InterPro" id="IPR036388">
    <property type="entry name" value="WH-like_DNA-bd_sf"/>
</dbReference>
<dbReference type="SUPFAM" id="SSF88946">
    <property type="entry name" value="Sigma2 domain of RNA polymerase sigma factors"/>
    <property type="match status" value="1"/>
</dbReference>
<dbReference type="RefSeq" id="WP_249299992.1">
    <property type="nucleotide sequence ID" value="NZ_JACRSP010000002.1"/>
</dbReference>
<evidence type="ECO:0000256" key="3">
    <source>
        <dbReference type="ARBA" id="ARBA00023082"/>
    </source>
</evidence>
<evidence type="ECO:0000256" key="2">
    <source>
        <dbReference type="ARBA" id="ARBA00023015"/>
    </source>
</evidence>
<dbReference type="PANTHER" id="PTHR43133">
    <property type="entry name" value="RNA POLYMERASE ECF-TYPE SIGMA FACTO"/>
    <property type="match status" value="1"/>
</dbReference>
<keyword evidence="4" id="KW-0238">DNA-binding</keyword>
<keyword evidence="9" id="KW-1185">Reference proteome</keyword>
<dbReference type="Proteomes" id="UP000620366">
    <property type="component" value="Unassembled WGS sequence"/>
</dbReference>
<evidence type="ECO:0000256" key="4">
    <source>
        <dbReference type="ARBA" id="ARBA00023125"/>
    </source>
</evidence>
<dbReference type="EMBL" id="JACRSP010000002">
    <property type="protein sequence ID" value="MBC8536234.1"/>
    <property type="molecule type" value="Genomic_DNA"/>
</dbReference>
<feature type="domain" description="RNA polymerase sigma factor 70 region 4 type 2" evidence="7">
    <location>
        <begin position="119"/>
        <end position="171"/>
    </location>
</feature>
<dbReference type="Pfam" id="PF08281">
    <property type="entry name" value="Sigma70_r4_2"/>
    <property type="match status" value="1"/>
</dbReference>
<protein>
    <submittedName>
        <fullName evidence="8">Sigma-70 family RNA polymerase sigma factor</fullName>
    </submittedName>
</protein>
<dbReference type="PANTHER" id="PTHR43133:SF8">
    <property type="entry name" value="RNA POLYMERASE SIGMA FACTOR HI_1459-RELATED"/>
    <property type="match status" value="1"/>
</dbReference>
<keyword evidence="3" id="KW-0731">Sigma factor</keyword>
<dbReference type="GO" id="GO:0016987">
    <property type="term" value="F:sigma factor activity"/>
    <property type="evidence" value="ECO:0007669"/>
    <property type="project" value="UniProtKB-KW"/>
</dbReference>
<accession>A0A926DFB4</accession>
<keyword evidence="2" id="KW-0805">Transcription regulation</keyword>
<dbReference type="InterPro" id="IPR013324">
    <property type="entry name" value="RNA_pol_sigma_r3/r4-like"/>
</dbReference>
<comment type="caution">
    <text evidence="8">The sequence shown here is derived from an EMBL/GenBank/DDBJ whole genome shotgun (WGS) entry which is preliminary data.</text>
</comment>
<dbReference type="Gene3D" id="1.10.1740.10">
    <property type="match status" value="1"/>
</dbReference>
<evidence type="ECO:0000259" key="6">
    <source>
        <dbReference type="Pfam" id="PF04542"/>
    </source>
</evidence>
<gene>
    <name evidence="8" type="ORF">H8695_05945</name>
</gene>
<sequence>MDDDRLLERMQCRDEAALAQLIDRYAGYVAAIVRRVLGPGAGREEIEEAVSDIFFALWEAAGRIDRDGTLRYYLAAIARNTAKNRLRKLGRTPEIPLDEDTLEGLSGAQDPLADRLQAQALREAIGEMGPPDSEIFIRRYFYFEKVAEIAQRLGMNPKTVQTRLCRGREKLRIILNRRGEPL</sequence>
<dbReference type="GO" id="GO:0006352">
    <property type="term" value="P:DNA-templated transcription initiation"/>
    <property type="evidence" value="ECO:0007669"/>
    <property type="project" value="InterPro"/>
</dbReference>
<dbReference type="GO" id="GO:0003677">
    <property type="term" value="F:DNA binding"/>
    <property type="evidence" value="ECO:0007669"/>
    <property type="project" value="UniProtKB-KW"/>
</dbReference>
<dbReference type="SUPFAM" id="SSF88659">
    <property type="entry name" value="Sigma3 and sigma4 domains of RNA polymerase sigma factors"/>
    <property type="match status" value="1"/>
</dbReference>
<evidence type="ECO:0000259" key="7">
    <source>
        <dbReference type="Pfam" id="PF08281"/>
    </source>
</evidence>
<evidence type="ECO:0000256" key="5">
    <source>
        <dbReference type="ARBA" id="ARBA00023163"/>
    </source>
</evidence>
<dbReference type="InterPro" id="IPR014284">
    <property type="entry name" value="RNA_pol_sigma-70_dom"/>
</dbReference>
<dbReference type="Pfam" id="PF04542">
    <property type="entry name" value="Sigma70_r2"/>
    <property type="match status" value="1"/>
</dbReference>
<reference evidence="8" key="1">
    <citation type="submission" date="2020-08" db="EMBL/GenBank/DDBJ databases">
        <title>Genome public.</title>
        <authorList>
            <person name="Liu C."/>
            <person name="Sun Q."/>
        </authorList>
    </citation>
    <scope>NUCLEOTIDE SEQUENCE</scope>
    <source>
        <strain evidence="8">BX7</strain>
    </source>
</reference>
<dbReference type="InterPro" id="IPR007627">
    <property type="entry name" value="RNA_pol_sigma70_r2"/>
</dbReference>
<dbReference type="InterPro" id="IPR013249">
    <property type="entry name" value="RNA_pol_sigma70_r4_t2"/>
</dbReference>
<dbReference type="AlphaFoldDB" id="A0A926DFB4"/>
<feature type="domain" description="RNA polymerase sigma-70 region 2" evidence="6">
    <location>
        <begin position="21"/>
        <end position="92"/>
    </location>
</feature>
<dbReference type="InterPro" id="IPR039425">
    <property type="entry name" value="RNA_pol_sigma-70-like"/>
</dbReference>
<dbReference type="NCBIfam" id="TIGR02937">
    <property type="entry name" value="sigma70-ECF"/>
    <property type="match status" value="1"/>
</dbReference>
<keyword evidence="5" id="KW-0804">Transcription</keyword>
<name>A0A926DFB4_9FIRM</name>
<dbReference type="InterPro" id="IPR013325">
    <property type="entry name" value="RNA_pol_sigma_r2"/>
</dbReference>
<evidence type="ECO:0000256" key="1">
    <source>
        <dbReference type="ARBA" id="ARBA00010641"/>
    </source>
</evidence>